<dbReference type="EMBL" id="CABVJF010000015">
    <property type="protein sequence ID" value="VVQ12915.1"/>
    <property type="molecule type" value="Genomic_DNA"/>
</dbReference>
<evidence type="ECO:0000313" key="2">
    <source>
        <dbReference type="EMBL" id="VVQ12915.1"/>
    </source>
</evidence>
<accession>A0A5E7UQZ7</accession>
<dbReference type="Proteomes" id="UP000381378">
    <property type="component" value="Unassembled WGS sequence"/>
</dbReference>
<feature type="region of interest" description="Disordered" evidence="1">
    <location>
        <begin position="154"/>
        <end position="197"/>
    </location>
</feature>
<name>A0A5E7UQZ7_PSEFL</name>
<organism evidence="2 3">
    <name type="scientific">Pseudomonas fluorescens</name>
    <dbReference type="NCBI Taxonomy" id="294"/>
    <lineage>
        <taxon>Bacteria</taxon>
        <taxon>Pseudomonadati</taxon>
        <taxon>Pseudomonadota</taxon>
        <taxon>Gammaproteobacteria</taxon>
        <taxon>Pseudomonadales</taxon>
        <taxon>Pseudomonadaceae</taxon>
        <taxon>Pseudomonas</taxon>
    </lineage>
</organism>
<gene>
    <name evidence="2" type="ORF">PS928_03939</name>
</gene>
<feature type="region of interest" description="Disordered" evidence="1">
    <location>
        <begin position="63"/>
        <end position="88"/>
    </location>
</feature>
<protein>
    <submittedName>
        <fullName evidence="2">Uncharacterized protein</fullName>
    </submittedName>
</protein>
<evidence type="ECO:0000256" key="1">
    <source>
        <dbReference type="SAM" id="MobiDB-lite"/>
    </source>
</evidence>
<dbReference type="AlphaFoldDB" id="A0A5E7UQZ7"/>
<sequence length="197" mass="20953">MKEARFGADRSFLFRSFQRFMKFEMKKMKTLDASRREGSQAKNPVGAGLPAKTAAHSVEVLADRPLSPASRAPTGIFGEHEVGGRHRSRVGAGLPAKTAAHSVEVLADRPLSPASRAPTGIFGEHEVGGRHRSRVGAGLPAKAAAHSVEVLADRPLSPASRAPTGDLRRTRSWRATPIPCRSRLAGEDGGTFSRGAS</sequence>
<feature type="region of interest" description="Disordered" evidence="1">
    <location>
        <begin position="30"/>
        <end position="51"/>
    </location>
</feature>
<reference evidence="2 3" key="1">
    <citation type="submission" date="2019-09" db="EMBL/GenBank/DDBJ databases">
        <authorList>
            <person name="Chandra G."/>
            <person name="Truman W A."/>
        </authorList>
    </citation>
    <scope>NUCLEOTIDE SEQUENCE [LARGE SCALE GENOMIC DNA]</scope>
    <source>
        <strain evidence="2">PS928</strain>
    </source>
</reference>
<proteinExistence type="predicted"/>
<feature type="compositionally biased region" description="Basic and acidic residues" evidence="1">
    <location>
        <begin position="30"/>
        <end position="39"/>
    </location>
</feature>
<evidence type="ECO:0000313" key="3">
    <source>
        <dbReference type="Proteomes" id="UP000381378"/>
    </source>
</evidence>